<dbReference type="InterPro" id="IPR023590">
    <property type="entry name" value="DGGGPL_reductase"/>
</dbReference>
<evidence type="ECO:0000256" key="4">
    <source>
        <dbReference type="ARBA" id="ARBA00023002"/>
    </source>
</evidence>
<dbReference type="PANTHER" id="PTHR42685:SF18">
    <property type="entry name" value="DIGERANYLGERANYLGLYCEROPHOSPHOLIPID REDUCTASE"/>
    <property type="match status" value="1"/>
</dbReference>
<gene>
    <name evidence="10" type="ORF">E2N92_04850</name>
</gene>
<feature type="binding site" evidence="8">
    <location>
        <position position="99"/>
    </location>
    <ligand>
        <name>FAD</name>
        <dbReference type="ChEBI" id="CHEBI:57692"/>
    </ligand>
</feature>
<dbReference type="Proteomes" id="UP000826709">
    <property type="component" value="Chromosome"/>
</dbReference>
<feature type="domain" description="Digeranylgeranylglycerophospholipid reductase catalytic" evidence="9">
    <location>
        <begin position="178"/>
        <end position="259"/>
    </location>
</feature>
<keyword evidence="4 8" id="KW-0560">Oxidoreductase</keyword>
<dbReference type="Pfam" id="PF22578">
    <property type="entry name" value="GGR_cat"/>
    <property type="match status" value="1"/>
</dbReference>
<dbReference type="InterPro" id="IPR050407">
    <property type="entry name" value="Geranylgeranyl_reductase"/>
</dbReference>
<dbReference type="InterPro" id="IPR011777">
    <property type="entry name" value="Geranylgeranyl_Rdtase_fam"/>
</dbReference>
<feature type="binding site" evidence="8">
    <location>
        <position position="15"/>
    </location>
    <ligand>
        <name>FAD</name>
        <dbReference type="ChEBI" id="CHEBI:57692"/>
    </ligand>
</feature>
<keyword evidence="2 8" id="KW-0285">Flavoprotein</keyword>
<comment type="miscellaneous">
    <text evidence="8">Reduction reaction proceeds via syn addition of hydrogen for double bonds.</text>
</comment>
<feature type="binding site" evidence="8">
    <location>
        <position position="292"/>
    </location>
    <ligand>
        <name>FAD</name>
        <dbReference type="ChEBI" id="CHEBI:57692"/>
    </ligand>
</feature>
<dbReference type="GO" id="GO:0016628">
    <property type="term" value="F:oxidoreductase activity, acting on the CH-CH group of donors, NAD or NADP as acceptor"/>
    <property type="evidence" value="ECO:0007669"/>
    <property type="project" value="InterPro"/>
</dbReference>
<protein>
    <recommendedName>
        <fullName evidence="8">Digeranylgeranylglycerophospholipid reductase</fullName>
        <shortName evidence="8">DGGGPL reductase</shortName>
        <ecNumber evidence="8">1.3.7.11</ecNumber>
    </recommendedName>
    <alternativeName>
        <fullName evidence="8">2,3-bis-O-geranylgeranylglyceryl phosphate reductase</fullName>
    </alternativeName>
    <alternativeName>
        <fullName evidence="8">Geranylgeranyl reductase</fullName>
        <shortName evidence="8">GGR</shortName>
    </alternativeName>
</protein>
<evidence type="ECO:0000256" key="6">
    <source>
        <dbReference type="ARBA" id="ARBA00023209"/>
    </source>
</evidence>
<dbReference type="Gene3D" id="3.50.50.60">
    <property type="entry name" value="FAD/NAD(P)-binding domain"/>
    <property type="match status" value="1"/>
</dbReference>
<dbReference type="EC" id="1.3.7.11" evidence="8"/>
<comment type="catalytic activity">
    <reaction evidence="8">
        <text>a 2,3-bis-O-phytanyl-sn-glycerol 1-phospholipid + 8 A = a 2,3-bis-O-(geranylgeranyl)-sn-glycerol 1-phospholipid + 8 AH2</text>
        <dbReference type="Rhea" id="RHEA:64376"/>
        <dbReference type="ChEBI" id="CHEBI:13193"/>
        <dbReference type="ChEBI" id="CHEBI:17499"/>
        <dbReference type="ChEBI" id="CHEBI:138139"/>
        <dbReference type="ChEBI" id="CHEBI:138140"/>
    </reaction>
</comment>
<feature type="binding site" evidence="8">
    <location>
        <position position="293"/>
    </location>
    <ligand>
        <name>FAD</name>
        <dbReference type="ChEBI" id="CHEBI:57692"/>
    </ligand>
</feature>
<comment type="pathway">
    <text evidence="8">Membrane lipid metabolism; glycerophospholipid metabolism.</text>
</comment>
<keyword evidence="5 8" id="KW-0443">Lipid metabolism</keyword>
<reference evidence="10" key="2">
    <citation type="submission" date="2019-03" db="EMBL/GenBank/DDBJ databases">
        <authorList>
            <person name="Chen S.-C."/>
            <person name="Wu S.-Y."/>
            <person name="Lai M.-C."/>
        </authorList>
    </citation>
    <scope>NUCLEOTIDE SEQUENCE</scope>
    <source>
        <strain evidence="10">ML15</strain>
    </source>
</reference>
<feature type="binding site" evidence="8">
    <location>
        <position position="123"/>
    </location>
    <ligand>
        <name>FAD</name>
        <dbReference type="ChEBI" id="CHEBI:57692"/>
    </ligand>
</feature>
<dbReference type="GO" id="GO:0016020">
    <property type="term" value="C:membrane"/>
    <property type="evidence" value="ECO:0007669"/>
    <property type="project" value="GOC"/>
</dbReference>
<name>A0A8G1A1S3_9EURY</name>
<dbReference type="UniPathway" id="UPA00940"/>
<reference evidence="10" key="1">
    <citation type="journal article" date="2005" name="Int. J. Syst. Evol. Microbiol.">
        <title>Methanofollis formosanus sp. nov., isolated from a fish pond.</title>
        <authorList>
            <person name="Wu S.Y."/>
            <person name="Chen S.C."/>
            <person name="Lai M.C."/>
        </authorList>
    </citation>
    <scope>NUCLEOTIDE SEQUENCE</scope>
    <source>
        <strain evidence="10">ML15</strain>
    </source>
</reference>
<sequence length="399" mass="43341">MKSEYDVLVIGGGPGGAVAAWTAARKGLSACLIEKRPAIGAPVRCAEGIGKKLLTDFLEPDPRWISADIKRARIVAPDGTQIQLKEDLAGAEVGYVLDRKFFDRELVWKASEAGADVFVKTRAVEPIIEDGILKGAVVESCGRRQEVRAQVTIAADGVESKFARWCGIETAVPVQELMSCVQYLVTDIDIDPASNDFYLGNEVAPQGYLWVFAKGERSANVGIGIPASKNMPGNRAKDYLDRFMAEHFPDGKIIECIFGGDPVCRPIDCTVSDGLMIIGDAARVVDPITGGGIGNAMITGRLAAEVAAKAIAAGDTSKAALMPYDVEWRASKMGQNLERNYKVKEFFIKLSDEKMNDLADSIANIDFAEFSVKALVLELIKRNPKMLFELRELKDALKH</sequence>
<evidence type="ECO:0000256" key="2">
    <source>
        <dbReference type="ARBA" id="ARBA00022630"/>
    </source>
</evidence>
<proteinExistence type="inferred from homology"/>
<dbReference type="GO" id="GO:0046467">
    <property type="term" value="P:membrane lipid biosynthetic process"/>
    <property type="evidence" value="ECO:0007669"/>
    <property type="project" value="InterPro"/>
</dbReference>
<dbReference type="KEGG" id="mfk:E2N92_04850"/>
<dbReference type="InterPro" id="IPR054715">
    <property type="entry name" value="GGR_cat"/>
</dbReference>
<comment type="catalytic activity">
    <reaction evidence="8">
        <text>archaetidylserine + 8 AH2 = 2,3-bis-O-phytanyl-sn-glycero-3-phospho-L-serine + 8 A</text>
        <dbReference type="Rhea" id="RHEA:84215"/>
        <dbReference type="ChEBI" id="CHEBI:13193"/>
        <dbReference type="ChEBI" id="CHEBI:17499"/>
        <dbReference type="ChEBI" id="CHEBI:71517"/>
        <dbReference type="ChEBI" id="CHEBI:74853"/>
    </reaction>
</comment>
<dbReference type="Pfam" id="PF12831">
    <property type="entry name" value="FAD_oxidored"/>
    <property type="match status" value="1"/>
</dbReference>
<feature type="binding site" evidence="8">
    <location>
        <position position="372"/>
    </location>
    <ligand>
        <name>a 2,3-bis-O-(geranylgeranyl)-sn-glycerol 1-phospholipid</name>
        <dbReference type="ChEBI" id="CHEBI:138140"/>
    </ligand>
</feature>
<evidence type="ECO:0000259" key="9">
    <source>
        <dbReference type="Pfam" id="PF22578"/>
    </source>
</evidence>
<dbReference type="RefSeq" id="WP_220682572.1">
    <property type="nucleotide sequence ID" value="NZ_CP037968.1"/>
</dbReference>
<comment type="caution">
    <text evidence="8">Lacks conserved residue(s) required for the propagation of feature annotation.</text>
</comment>
<feature type="binding site" evidence="8">
    <location>
        <position position="280"/>
    </location>
    <ligand>
        <name>FAD</name>
        <dbReference type="ChEBI" id="CHEBI:57692"/>
    </ligand>
</feature>
<comment type="similarity">
    <text evidence="8">Belongs to the geranylgeranyl reductase family. DGGGPL reductase subfamily.</text>
</comment>
<dbReference type="AlphaFoldDB" id="A0A8G1A1S3"/>
<evidence type="ECO:0000256" key="3">
    <source>
        <dbReference type="ARBA" id="ARBA00022827"/>
    </source>
</evidence>
<feature type="binding site" evidence="8">
    <location>
        <position position="45"/>
    </location>
    <ligand>
        <name>FAD</name>
        <dbReference type="ChEBI" id="CHEBI:57692"/>
    </ligand>
</feature>
<comment type="function">
    <text evidence="8">Is involved in the reduction of 2,3-digeranylgeranylglycerophospholipids (unsaturated archaeols) into 2,3-diphytanylglycerophospholipids (saturated archaeols) in the biosynthesis of archaeal membrane lipids. Catalyzes the formation of archaetidic acid (2,3-di-O-phytanyl-sn-glyceryl phosphate) from 2,3-di-O-geranylgeranylglyceryl phosphate (DGGGP) via the hydrogenation of each double bond of the isoprenoid chains. Is also probably able to reduce double bonds of geranyl groups in CDP-2,3-bis-O-(geranylgeranyl)-sn-glycerol and archaetidylserine, thus acting at various stages in the biosynthesis of archaeal membrane lipids.</text>
</comment>
<evidence type="ECO:0000313" key="11">
    <source>
        <dbReference type="Proteomes" id="UP000826709"/>
    </source>
</evidence>
<dbReference type="SUPFAM" id="SSF51905">
    <property type="entry name" value="FAD/NAD(P)-binding domain"/>
    <property type="match status" value="1"/>
</dbReference>
<evidence type="ECO:0000313" key="10">
    <source>
        <dbReference type="EMBL" id="QYZ78804.1"/>
    </source>
</evidence>
<feature type="binding site" evidence="8">
    <location>
        <position position="48"/>
    </location>
    <ligand>
        <name>FAD</name>
        <dbReference type="ChEBI" id="CHEBI:57692"/>
    </ligand>
</feature>
<dbReference type="GO" id="GO:0016636">
    <property type="term" value="F:oxidoreductase activity, acting on the CH-CH group of donors, iron-sulfur protein as acceptor"/>
    <property type="evidence" value="ECO:0007669"/>
    <property type="project" value="UniProtKB-UniRule"/>
</dbReference>
<feature type="binding site" evidence="8">
    <location>
        <position position="34"/>
    </location>
    <ligand>
        <name>FAD</name>
        <dbReference type="ChEBI" id="CHEBI:57692"/>
    </ligand>
</feature>
<dbReference type="NCBIfam" id="TIGR02032">
    <property type="entry name" value="GG-red-SF"/>
    <property type="match status" value="1"/>
</dbReference>
<feature type="binding site" evidence="8">
    <location>
        <position position="46"/>
    </location>
    <ligand>
        <name>FAD</name>
        <dbReference type="ChEBI" id="CHEBI:57692"/>
    </ligand>
</feature>
<evidence type="ECO:0000256" key="5">
    <source>
        <dbReference type="ARBA" id="ARBA00023098"/>
    </source>
</evidence>
<dbReference type="HAMAP" id="MF_01287">
    <property type="entry name" value="DGGGPL_reductase"/>
    <property type="match status" value="1"/>
</dbReference>
<dbReference type="GO" id="GO:0045550">
    <property type="term" value="F:geranylgeranyl reductase activity"/>
    <property type="evidence" value="ECO:0007669"/>
    <property type="project" value="InterPro"/>
</dbReference>
<comment type="catalytic activity">
    <reaction evidence="8">
        <text>a 2,3-bis-O-phytanyl-sn-glycerol 1-phospholipid + 8 oxidized 2[4Fe-4S]-[ferredoxin] = a 2,3-bis-O-(geranylgeranyl)-sn-glycerol 1-phospholipid + 8 reduced 2[4Fe-4S]-[ferredoxin] + 16 H(+)</text>
        <dbReference type="Rhea" id="RHEA:54324"/>
        <dbReference type="Rhea" id="RHEA-COMP:10002"/>
        <dbReference type="Rhea" id="RHEA-COMP:10004"/>
        <dbReference type="ChEBI" id="CHEBI:15378"/>
        <dbReference type="ChEBI" id="CHEBI:33722"/>
        <dbReference type="ChEBI" id="CHEBI:33723"/>
        <dbReference type="ChEBI" id="CHEBI:138139"/>
        <dbReference type="ChEBI" id="CHEBI:138140"/>
        <dbReference type="EC" id="1.3.7.11"/>
    </reaction>
</comment>
<keyword evidence="1 8" id="KW-0444">Lipid biosynthesis</keyword>
<dbReference type="InterPro" id="IPR036188">
    <property type="entry name" value="FAD/NAD-bd_sf"/>
</dbReference>
<evidence type="ECO:0000256" key="8">
    <source>
        <dbReference type="HAMAP-Rule" id="MF_01287"/>
    </source>
</evidence>
<organism evidence="10 11">
    <name type="scientific">Methanofollis formosanus</name>
    <dbReference type="NCBI Taxonomy" id="299308"/>
    <lineage>
        <taxon>Archaea</taxon>
        <taxon>Methanobacteriati</taxon>
        <taxon>Methanobacteriota</taxon>
        <taxon>Stenosarchaea group</taxon>
        <taxon>Methanomicrobia</taxon>
        <taxon>Methanomicrobiales</taxon>
        <taxon>Methanomicrobiaceae</taxon>
        <taxon>Methanofollis</taxon>
    </lineage>
</organism>
<keyword evidence="7 8" id="KW-1208">Phospholipid metabolism</keyword>
<evidence type="ECO:0000256" key="1">
    <source>
        <dbReference type="ARBA" id="ARBA00022516"/>
    </source>
</evidence>
<dbReference type="PRINTS" id="PR00420">
    <property type="entry name" value="RNGMNOXGNASE"/>
</dbReference>
<comment type="cofactor">
    <cofactor evidence="8">
        <name>FAD</name>
        <dbReference type="ChEBI" id="CHEBI:57692"/>
    </cofactor>
    <text evidence="8">Binds 1 FAD per subunit.</text>
</comment>
<keyword evidence="3 8" id="KW-0274">FAD</keyword>
<dbReference type="Gene3D" id="3.30.9.10">
    <property type="entry name" value="D-Amino Acid Oxidase, subunit A, domain 2"/>
    <property type="match status" value="1"/>
</dbReference>
<keyword evidence="11" id="KW-1185">Reference proteome</keyword>
<dbReference type="PANTHER" id="PTHR42685">
    <property type="entry name" value="GERANYLGERANYL DIPHOSPHATE REDUCTASE"/>
    <property type="match status" value="1"/>
</dbReference>
<dbReference type="GO" id="GO:0050660">
    <property type="term" value="F:flavin adenine dinucleotide binding"/>
    <property type="evidence" value="ECO:0007669"/>
    <property type="project" value="UniProtKB-UniRule"/>
</dbReference>
<dbReference type="OrthoDB" id="6062at2157"/>
<accession>A0A8G1A1S3</accession>
<comment type="catalytic activity">
    <reaction evidence="8">
        <text>CDP-2,3-bis-O-(geranylgeranyl)-sn-glycerol + 8 AH2 = CDP-2,3-bis-O-(phytanyl)-sn-glycerol + 8 A</text>
        <dbReference type="Rhea" id="RHEA:84207"/>
        <dbReference type="ChEBI" id="CHEBI:13193"/>
        <dbReference type="ChEBI" id="CHEBI:17499"/>
        <dbReference type="ChEBI" id="CHEBI:58838"/>
        <dbReference type="ChEBI" id="CHEBI:74004"/>
    </reaction>
</comment>
<dbReference type="EMBL" id="CP037968">
    <property type="protein sequence ID" value="QYZ78804.1"/>
    <property type="molecule type" value="Genomic_DNA"/>
</dbReference>
<comment type="catalytic activity">
    <reaction evidence="8">
        <text>2,3-bis-O-(phytanyl)-sn-glycerol 1-phosphate + 8 oxidized 2[4Fe-4S]-[ferredoxin] = 2,3-bis-O-(geranylgeranyl)-sn-glycerol 1-phosphate + 8 reduced 2[4Fe-4S]-[ferredoxin] + 16 H(+)</text>
        <dbReference type="Rhea" id="RHEA:36159"/>
        <dbReference type="Rhea" id="RHEA-COMP:10002"/>
        <dbReference type="Rhea" id="RHEA-COMP:10004"/>
        <dbReference type="ChEBI" id="CHEBI:15378"/>
        <dbReference type="ChEBI" id="CHEBI:33722"/>
        <dbReference type="ChEBI" id="CHEBI:33723"/>
        <dbReference type="ChEBI" id="CHEBI:58837"/>
        <dbReference type="ChEBI" id="CHEBI:73125"/>
        <dbReference type="EC" id="1.3.7.11"/>
    </reaction>
</comment>
<evidence type="ECO:0000256" key="7">
    <source>
        <dbReference type="ARBA" id="ARBA00023264"/>
    </source>
</evidence>
<keyword evidence="6 8" id="KW-0594">Phospholipid biosynthesis</keyword>
<dbReference type="GO" id="GO:0046474">
    <property type="term" value="P:glycerophospholipid biosynthetic process"/>
    <property type="evidence" value="ECO:0007669"/>
    <property type="project" value="UniProtKB-UniRule"/>
</dbReference>